<dbReference type="AlphaFoldDB" id="A0A2G9S087"/>
<feature type="non-terminal residue" evidence="2">
    <location>
        <position position="409"/>
    </location>
</feature>
<dbReference type="Proteomes" id="UP000228934">
    <property type="component" value="Unassembled WGS sequence"/>
</dbReference>
<reference evidence="3" key="1">
    <citation type="journal article" date="2017" name="Nat. Commun.">
        <title>The North American bullfrog draft genome provides insight into hormonal regulation of long noncoding RNA.</title>
        <authorList>
            <person name="Hammond S.A."/>
            <person name="Warren R.L."/>
            <person name="Vandervalk B.P."/>
            <person name="Kucuk E."/>
            <person name="Khan H."/>
            <person name="Gibb E.A."/>
            <person name="Pandoh P."/>
            <person name="Kirk H."/>
            <person name="Zhao Y."/>
            <person name="Jones M."/>
            <person name="Mungall A.J."/>
            <person name="Coope R."/>
            <person name="Pleasance S."/>
            <person name="Moore R.A."/>
            <person name="Holt R.A."/>
            <person name="Round J.M."/>
            <person name="Ohora S."/>
            <person name="Walle B.V."/>
            <person name="Veldhoen N."/>
            <person name="Helbing C.C."/>
            <person name="Birol I."/>
        </authorList>
    </citation>
    <scope>NUCLEOTIDE SEQUENCE [LARGE SCALE GENOMIC DNA]</scope>
</reference>
<evidence type="ECO:0000256" key="1">
    <source>
        <dbReference type="SAM" id="MobiDB-lite"/>
    </source>
</evidence>
<name>A0A2G9S087_AQUCT</name>
<protein>
    <submittedName>
        <fullName evidence="2">Uncharacterized protein</fullName>
    </submittedName>
</protein>
<evidence type="ECO:0000313" key="3">
    <source>
        <dbReference type="Proteomes" id="UP000228934"/>
    </source>
</evidence>
<organism evidence="2 3">
    <name type="scientific">Aquarana catesbeiana</name>
    <name type="common">American bullfrog</name>
    <name type="synonym">Rana catesbeiana</name>
    <dbReference type="NCBI Taxonomy" id="8400"/>
    <lineage>
        <taxon>Eukaryota</taxon>
        <taxon>Metazoa</taxon>
        <taxon>Chordata</taxon>
        <taxon>Craniata</taxon>
        <taxon>Vertebrata</taxon>
        <taxon>Euteleostomi</taxon>
        <taxon>Amphibia</taxon>
        <taxon>Batrachia</taxon>
        <taxon>Anura</taxon>
        <taxon>Neobatrachia</taxon>
        <taxon>Ranoidea</taxon>
        <taxon>Ranidae</taxon>
        <taxon>Aquarana</taxon>
    </lineage>
</organism>
<feature type="compositionally biased region" description="Polar residues" evidence="1">
    <location>
        <begin position="250"/>
        <end position="269"/>
    </location>
</feature>
<feature type="non-terminal residue" evidence="2">
    <location>
        <position position="1"/>
    </location>
</feature>
<sequence length="409" mass="43763">EWGLEITHRWLLDSAQRQGWAPFAWDYQEIPAYSSEILTEELARWHSNSVFCPPAPAAMDTEVLWLMQQVLTDLDEPVSVQDEVGWRNVPDQQHATESAVENLEIATPKAEVVTTGQSSANFCSAPIASSGFHGQMVNLYPQAPVAETGHLIDFSAEEEQSGEPPAEELVLGPNFTVLCPAPTAVSVELQETSPVEALATGQRVQGLCPTSVAVPEAQGEKVVVTSQQQIRIQGEKGEELARVEEAVFPPQQSSMHLGDSTTDMSSQQPDEGMEKEAEGSPPQRQLHSFGVEESSLLPHRLARAEDVESPAEVLAIGQSATNFCPAPATTVEFQGAGTVGPSLQRQAEVVKLLLPAESLATGQSAAGLCLAPTMSLQLQEAGVIGPSAKQQSEPQNVKNHPAEALADGQ</sequence>
<feature type="region of interest" description="Disordered" evidence="1">
    <location>
        <begin position="384"/>
        <end position="409"/>
    </location>
</feature>
<accession>A0A2G9S087</accession>
<feature type="compositionally biased region" description="Polar residues" evidence="1">
    <location>
        <begin position="388"/>
        <end position="398"/>
    </location>
</feature>
<gene>
    <name evidence="2" type="ORF">AB205_0058830</name>
</gene>
<keyword evidence="3" id="KW-1185">Reference proteome</keyword>
<evidence type="ECO:0000313" key="2">
    <source>
        <dbReference type="EMBL" id="PIO33532.1"/>
    </source>
</evidence>
<proteinExistence type="predicted"/>
<feature type="region of interest" description="Disordered" evidence="1">
    <location>
        <begin position="249"/>
        <end position="285"/>
    </location>
</feature>
<dbReference type="EMBL" id="KV927556">
    <property type="protein sequence ID" value="PIO33532.1"/>
    <property type="molecule type" value="Genomic_DNA"/>
</dbReference>